<dbReference type="AlphaFoldDB" id="A0A8T1TY88"/>
<name>A0A8T1TY88_9STRA</name>
<dbReference type="OrthoDB" id="127724at2759"/>
<proteinExistence type="predicted"/>
<gene>
    <name evidence="1" type="ORF">JG687_00014641</name>
</gene>
<dbReference type="VEuPathDB" id="FungiDB:PC110_g21771"/>
<comment type="caution">
    <text evidence="1">The sequence shown here is derived from an EMBL/GenBank/DDBJ whole genome shotgun (WGS) entry which is preliminary data.</text>
</comment>
<evidence type="ECO:0000313" key="1">
    <source>
        <dbReference type="EMBL" id="KAG6949770.1"/>
    </source>
</evidence>
<sequence length="97" mass="10923">MITPNSTENSNGNLLCYLCSLRNIKKKAKYGCTKCERGFHVECFTAFHHRVVLKTSPQLQSSLEAVCRSSTDGPVRFTRKCSNRMITPIESIKLPEA</sequence>
<reference evidence="1" key="1">
    <citation type="submission" date="2021-01" db="EMBL/GenBank/DDBJ databases">
        <title>Phytophthora aleatoria, a newly-described species from Pinus radiata is distinct from Phytophthora cactorum isolates based on comparative genomics.</title>
        <authorList>
            <person name="Mcdougal R."/>
            <person name="Panda P."/>
            <person name="Williams N."/>
            <person name="Studholme D.J."/>
        </authorList>
    </citation>
    <scope>NUCLEOTIDE SEQUENCE</scope>
    <source>
        <strain evidence="1">NZFS 3830</strain>
    </source>
</reference>
<dbReference type="EMBL" id="JAENGZ010001208">
    <property type="protein sequence ID" value="KAG6949770.1"/>
    <property type="molecule type" value="Genomic_DNA"/>
</dbReference>
<protein>
    <submittedName>
        <fullName evidence="1">Uncharacterized protein</fullName>
    </submittedName>
</protein>
<organism evidence="1 2">
    <name type="scientific">Phytophthora cactorum</name>
    <dbReference type="NCBI Taxonomy" id="29920"/>
    <lineage>
        <taxon>Eukaryota</taxon>
        <taxon>Sar</taxon>
        <taxon>Stramenopiles</taxon>
        <taxon>Oomycota</taxon>
        <taxon>Peronosporomycetes</taxon>
        <taxon>Peronosporales</taxon>
        <taxon>Peronosporaceae</taxon>
        <taxon>Phytophthora</taxon>
    </lineage>
</organism>
<accession>A0A8T1TY88</accession>
<evidence type="ECO:0000313" key="2">
    <source>
        <dbReference type="Proteomes" id="UP000688947"/>
    </source>
</evidence>
<dbReference type="Proteomes" id="UP000688947">
    <property type="component" value="Unassembled WGS sequence"/>
</dbReference>